<evidence type="ECO:0000259" key="5">
    <source>
        <dbReference type="PROSITE" id="PS50995"/>
    </source>
</evidence>
<keyword evidence="1" id="KW-0805">Transcription regulation</keyword>
<evidence type="ECO:0000313" key="6">
    <source>
        <dbReference type="EMBL" id="GAA0576417.1"/>
    </source>
</evidence>
<dbReference type="SMART" id="SM00347">
    <property type="entry name" value="HTH_MARR"/>
    <property type="match status" value="1"/>
</dbReference>
<evidence type="ECO:0000256" key="3">
    <source>
        <dbReference type="ARBA" id="ARBA00023163"/>
    </source>
</evidence>
<organism evidence="6 7">
    <name type="scientific">Rhizomicrobium electricum</name>
    <dbReference type="NCBI Taxonomy" id="480070"/>
    <lineage>
        <taxon>Bacteria</taxon>
        <taxon>Pseudomonadati</taxon>
        <taxon>Pseudomonadota</taxon>
        <taxon>Alphaproteobacteria</taxon>
        <taxon>Micropepsales</taxon>
        <taxon>Micropepsaceae</taxon>
        <taxon>Rhizomicrobium</taxon>
    </lineage>
</organism>
<dbReference type="PROSITE" id="PS50995">
    <property type="entry name" value="HTH_MARR_2"/>
    <property type="match status" value="1"/>
</dbReference>
<keyword evidence="7" id="KW-1185">Reference proteome</keyword>
<evidence type="ECO:0000256" key="2">
    <source>
        <dbReference type="ARBA" id="ARBA00023125"/>
    </source>
</evidence>
<gene>
    <name evidence="6" type="ORF">GCM10008942_26580</name>
</gene>
<dbReference type="InterPro" id="IPR036388">
    <property type="entry name" value="WH-like_DNA-bd_sf"/>
</dbReference>
<dbReference type="Gene3D" id="1.10.10.10">
    <property type="entry name" value="Winged helix-like DNA-binding domain superfamily/Winged helix DNA-binding domain"/>
    <property type="match status" value="1"/>
</dbReference>
<comment type="caution">
    <text evidence="6">The sequence shown here is derived from an EMBL/GenBank/DDBJ whole genome shotgun (WGS) entry which is preliminary data.</text>
</comment>
<dbReference type="InterPro" id="IPR000835">
    <property type="entry name" value="HTH_MarR-typ"/>
</dbReference>
<feature type="compositionally biased region" description="Pro residues" evidence="4">
    <location>
        <begin position="1"/>
        <end position="12"/>
    </location>
</feature>
<evidence type="ECO:0000256" key="4">
    <source>
        <dbReference type="SAM" id="MobiDB-lite"/>
    </source>
</evidence>
<accession>A0ABP3PVD3</accession>
<dbReference type="PRINTS" id="PR00598">
    <property type="entry name" value="HTHMARR"/>
</dbReference>
<dbReference type="Proteomes" id="UP001499951">
    <property type="component" value="Unassembled WGS sequence"/>
</dbReference>
<dbReference type="InterPro" id="IPR036390">
    <property type="entry name" value="WH_DNA-bd_sf"/>
</dbReference>
<keyword evidence="3" id="KW-0804">Transcription</keyword>
<dbReference type="EMBL" id="BAAADD010000007">
    <property type="protein sequence ID" value="GAA0576417.1"/>
    <property type="molecule type" value="Genomic_DNA"/>
</dbReference>
<dbReference type="SUPFAM" id="SSF46785">
    <property type="entry name" value="Winged helix' DNA-binding domain"/>
    <property type="match status" value="1"/>
</dbReference>
<feature type="domain" description="HTH marR-type" evidence="5">
    <location>
        <begin position="24"/>
        <end position="156"/>
    </location>
</feature>
<dbReference type="PANTHER" id="PTHR42756:SF1">
    <property type="entry name" value="TRANSCRIPTIONAL REPRESSOR OF EMRAB OPERON"/>
    <property type="match status" value="1"/>
</dbReference>
<proteinExistence type="predicted"/>
<evidence type="ECO:0000256" key="1">
    <source>
        <dbReference type="ARBA" id="ARBA00023015"/>
    </source>
</evidence>
<name>A0ABP3PVD3_9PROT</name>
<reference evidence="7" key="1">
    <citation type="journal article" date="2019" name="Int. J. Syst. Evol. Microbiol.">
        <title>The Global Catalogue of Microorganisms (GCM) 10K type strain sequencing project: providing services to taxonomists for standard genome sequencing and annotation.</title>
        <authorList>
            <consortium name="The Broad Institute Genomics Platform"/>
            <consortium name="The Broad Institute Genome Sequencing Center for Infectious Disease"/>
            <person name="Wu L."/>
            <person name="Ma J."/>
        </authorList>
    </citation>
    <scope>NUCLEOTIDE SEQUENCE [LARGE SCALE GENOMIC DNA]</scope>
    <source>
        <strain evidence="7">JCM 15089</strain>
    </source>
</reference>
<dbReference type="Pfam" id="PF01047">
    <property type="entry name" value="MarR"/>
    <property type="match status" value="1"/>
</dbReference>
<keyword evidence="2" id="KW-0238">DNA-binding</keyword>
<dbReference type="PANTHER" id="PTHR42756">
    <property type="entry name" value="TRANSCRIPTIONAL REGULATOR, MARR"/>
    <property type="match status" value="1"/>
</dbReference>
<sequence>MVTDLPMPPPAPRTDRPSRETPSLTSIGFLLHLAQSRLYAGVMAAIEGSGLHGGQLAILGALADKGPMSQRQLGEVAQIEKSSLVLFLDALEDGGWVKRDANPADRRSHCVRLTAKGAAKFHRLGPPLKAVQDQFLAPLTAAETRQLVDLLQRLAEGVR</sequence>
<protein>
    <submittedName>
        <fullName evidence="6">MarR family transcriptional regulator</fullName>
    </submittedName>
</protein>
<evidence type="ECO:0000313" key="7">
    <source>
        <dbReference type="Proteomes" id="UP001499951"/>
    </source>
</evidence>
<feature type="region of interest" description="Disordered" evidence="4">
    <location>
        <begin position="1"/>
        <end position="22"/>
    </location>
</feature>